<comment type="caution">
    <text evidence="1">The sequence shown here is derived from an EMBL/GenBank/DDBJ whole genome shotgun (WGS) entry which is preliminary data.</text>
</comment>
<reference evidence="2" key="1">
    <citation type="journal article" date="2019" name="Int. J. Syst. Evol. Microbiol.">
        <title>The Global Catalogue of Microorganisms (GCM) 10K type strain sequencing project: providing services to taxonomists for standard genome sequencing and annotation.</title>
        <authorList>
            <consortium name="The Broad Institute Genomics Platform"/>
            <consortium name="The Broad Institute Genome Sequencing Center for Infectious Disease"/>
            <person name="Wu L."/>
            <person name="Ma J."/>
        </authorList>
    </citation>
    <scope>NUCLEOTIDE SEQUENCE [LARGE SCALE GENOMIC DNA]</scope>
    <source>
        <strain evidence="2">CCUG 58411</strain>
    </source>
</reference>
<dbReference type="Pfam" id="PF13591">
    <property type="entry name" value="MerR_2"/>
    <property type="match status" value="1"/>
</dbReference>
<sequence>MGLEGILIPDGRSPAEWIFSGDSLNRAKKAMRLMHDLEINTSGVAMVIELLDEISRLRRN</sequence>
<dbReference type="Gene3D" id="1.10.1660.10">
    <property type="match status" value="1"/>
</dbReference>
<protein>
    <submittedName>
        <fullName evidence="1">Chaperone modulator CbpM</fullName>
    </submittedName>
</protein>
<dbReference type="EMBL" id="JBHTLN010000002">
    <property type="protein sequence ID" value="MFD1122978.1"/>
    <property type="molecule type" value="Genomic_DNA"/>
</dbReference>
<evidence type="ECO:0000313" key="2">
    <source>
        <dbReference type="Proteomes" id="UP001597206"/>
    </source>
</evidence>
<proteinExistence type="predicted"/>
<keyword evidence="2" id="KW-1185">Reference proteome</keyword>
<dbReference type="RefSeq" id="WP_379034249.1">
    <property type="nucleotide sequence ID" value="NZ_JBHTLN010000002.1"/>
</dbReference>
<organism evidence="1 2">
    <name type="scientific">Methylophilus flavus</name>
    <dbReference type="NCBI Taxonomy" id="640084"/>
    <lineage>
        <taxon>Bacteria</taxon>
        <taxon>Pseudomonadati</taxon>
        <taxon>Pseudomonadota</taxon>
        <taxon>Betaproteobacteria</taxon>
        <taxon>Nitrosomonadales</taxon>
        <taxon>Methylophilaceae</taxon>
        <taxon>Methylophilus</taxon>
    </lineage>
</organism>
<dbReference type="Proteomes" id="UP001597206">
    <property type="component" value="Unassembled WGS sequence"/>
</dbReference>
<gene>
    <name evidence="1" type="ORF">ACFQ2T_10720</name>
</gene>
<name>A0ABW3PEZ9_9PROT</name>
<accession>A0ABW3PEZ9</accession>
<evidence type="ECO:0000313" key="1">
    <source>
        <dbReference type="EMBL" id="MFD1122978.1"/>
    </source>
</evidence>